<keyword evidence="1" id="KW-0812">Transmembrane</keyword>
<protein>
    <submittedName>
        <fullName evidence="2">Uncharacterized protein</fullName>
    </submittedName>
</protein>
<reference evidence="2" key="1">
    <citation type="submission" date="2015-07" db="EMBL/GenBank/DDBJ databases">
        <title>MeaNS - Measles Nucleotide Surveillance Program.</title>
        <authorList>
            <person name="Tran T."/>
            <person name="Druce J."/>
        </authorList>
    </citation>
    <scope>NUCLEOTIDE SEQUENCE</scope>
    <source>
        <strain evidence="2">UCB-OBI-ISO-001</strain>
        <tissue evidence="2">Gonad</tissue>
    </source>
</reference>
<keyword evidence="1" id="KW-1133">Transmembrane helix</keyword>
<feature type="transmembrane region" description="Helical" evidence="1">
    <location>
        <begin position="32"/>
        <end position="55"/>
    </location>
</feature>
<evidence type="ECO:0000313" key="2">
    <source>
        <dbReference type="EMBL" id="KOF89991.1"/>
    </source>
</evidence>
<dbReference type="AlphaFoldDB" id="A0A0L8HL75"/>
<dbReference type="EMBL" id="KQ417877">
    <property type="protein sequence ID" value="KOF89991.1"/>
    <property type="molecule type" value="Genomic_DNA"/>
</dbReference>
<organism evidence="2">
    <name type="scientific">Octopus bimaculoides</name>
    <name type="common">California two-spotted octopus</name>
    <dbReference type="NCBI Taxonomy" id="37653"/>
    <lineage>
        <taxon>Eukaryota</taxon>
        <taxon>Metazoa</taxon>
        <taxon>Spiralia</taxon>
        <taxon>Lophotrochozoa</taxon>
        <taxon>Mollusca</taxon>
        <taxon>Cephalopoda</taxon>
        <taxon>Coleoidea</taxon>
        <taxon>Octopodiformes</taxon>
        <taxon>Octopoda</taxon>
        <taxon>Incirrata</taxon>
        <taxon>Octopodidae</taxon>
        <taxon>Octopus</taxon>
    </lineage>
</organism>
<gene>
    <name evidence="2" type="ORF">OCBIM_22012141mg</name>
</gene>
<name>A0A0L8HL75_OCTBM</name>
<sequence length="80" mass="9132">MFYENIIIVIIISNESEQTIFWNGDRWLENTVVIHILQGSVAVSVAILMLVISFFQLVASQLQNIVYIVVTSINLRISCF</sequence>
<accession>A0A0L8HL75</accession>
<proteinExistence type="predicted"/>
<keyword evidence="1" id="KW-0472">Membrane</keyword>
<evidence type="ECO:0000256" key="1">
    <source>
        <dbReference type="SAM" id="Phobius"/>
    </source>
</evidence>